<dbReference type="Gene3D" id="3.40.50.150">
    <property type="entry name" value="Vaccinia Virus protein VP39"/>
    <property type="match status" value="1"/>
</dbReference>
<evidence type="ECO:0000313" key="7">
    <source>
        <dbReference type="EMBL" id="KAB7506468.1"/>
    </source>
</evidence>
<proteinExistence type="predicted"/>
<evidence type="ECO:0000256" key="4">
    <source>
        <dbReference type="ARBA" id="ARBA00022833"/>
    </source>
</evidence>
<dbReference type="InterPro" id="IPR037151">
    <property type="entry name" value="AlkB-like_sf"/>
</dbReference>
<evidence type="ECO:0000256" key="1">
    <source>
        <dbReference type="ARBA" id="ARBA00001954"/>
    </source>
</evidence>
<protein>
    <submittedName>
        <fullName evidence="7">Alkylated DNA repair protein alkB-like protein 8</fullName>
    </submittedName>
</protein>
<feature type="domain" description="Fe2OG dioxygenase" evidence="6">
    <location>
        <begin position="90"/>
        <end position="253"/>
    </location>
</feature>
<reference evidence="7 8" key="1">
    <citation type="journal article" date="2019" name="PLoS Biol.">
        <title>Sex chromosomes control vertical transmission of feminizing Wolbachia symbionts in an isopod.</title>
        <authorList>
            <person name="Becking T."/>
            <person name="Chebbi M.A."/>
            <person name="Giraud I."/>
            <person name="Moumen B."/>
            <person name="Laverre T."/>
            <person name="Caubet Y."/>
            <person name="Peccoud J."/>
            <person name="Gilbert C."/>
            <person name="Cordaux R."/>
        </authorList>
    </citation>
    <scope>NUCLEOTIDE SEQUENCE [LARGE SCALE GENOMIC DNA]</scope>
    <source>
        <strain evidence="7">ANa2</strain>
        <tissue evidence="7">Whole body excluding digestive tract and cuticle</tissue>
    </source>
</reference>
<dbReference type="EMBL" id="SEYY01000797">
    <property type="protein sequence ID" value="KAB7506468.1"/>
    <property type="molecule type" value="Genomic_DNA"/>
</dbReference>
<dbReference type="Pfam" id="PF08241">
    <property type="entry name" value="Methyltransf_11"/>
    <property type="match status" value="1"/>
</dbReference>
<dbReference type="InterPro" id="IPR013216">
    <property type="entry name" value="Methyltransf_11"/>
</dbReference>
<gene>
    <name evidence="7" type="primary">alkbh8</name>
    <name evidence="7" type="ORF">Anas_10537</name>
</gene>
<dbReference type="GO" id="GO:0005737">
    <property type="term" value="C:cytoplasm"/>
    <property type="evidence" value="ECO:0007669"/>
    <property type="project" value="TreeGrafter"/>
</dbReference>
<dbReference type="GO" id="GO:0106335">
    <property type="term" value="F:tRNA (5-carboxymethyluridine(34)-5-O)-methyltransferase activity"/>
    <property type="evidence" value="ECO:0007669"/>
    <property type="project" value="TreeGrafter"/>
</dbReference>
<dbReference type="AlphaFoldDB" id="A0A5N5TJY6"/>
<dbReference type="SUPFAM" id="SSF51197">
    <property type="entry name" value="Clavaminate synthase-like"/>
    <property type="match status" value="1"/>
</dbReference>
<evidence type="ECO:0000256" key="5">
    <source>
        <dbReference type="ARBA" id="ARBA00022884"/>
    </source>
</evidence>
<dbReference type="InterPro" id="IPR051422">
    <property type="entry name" value="AlkB_tRNA_MeTrf/Diox"/>
</dbReference>
<accession>A0A5N5TJY6</accession>
<dbReference type="GO" id="GO:0030488">
    <property type="term" value="P:tRNA methylation"/>
    <property type="evidence" value="ECO:0007669"/>
    <property type="project" value="TreeGrafter"/>
</dbReference>
<keyword evidence="3" id="KW-0808">Transferase</keyword>
<dbReference type="InterPro" id="IPR027450">
    <property type="entry name" value="AlkB-like"/>
</dbReference>
<dbReference type="InterPro" id="IPR005123">
    <property type="entry name" value="Oxoglu/Fe-dep_dioxygenase_dom"/>
</dbReference>
<dbReference type="Proteomes" id="UP000326759">
    <property type="component" value="Unassembled WGS sequence"/>
</dbReference>
<dbReference type="GO" id="GO:0005634">
    <property type="term" value="C:nucleus"/>
    <property type="evidence" value="ECO:0007669"/>
    <property type="project" value="TreeGrafter"/>
</dbReference>
<dbReference type="GO" id="GO:0008757">
    <property type="term" value="F:S-adenosylmethionine-dependent methyltransferase activity"/>
    <property type="evidence" value="ECO:0007669"/>
    <property type="project" value="InterPro"/>
</dbReference>
<evidence type="ECO:0000256" key="3">
    <source>
        <dbReference type="ARBA" id="ARBA00022679"/>
    </source>
</evidence>
<comment type="cofactor">
    <cofactor evidence="1">
        <name>Fe(2+)</name>
        <dbReference type="ChEBI" id="CHEBI:29033"/>
    </cofactor>
</comment>
<evidence type="ECO:0000256" key="2">
    <source>
        <dbReference type="ARBA" id="ARBA00022603"/>
    </source>
</evidence>
<dbReference type="PANTHER" id="PTHR13069">
    <property type="entry name" value="ALKYLATED DNA REPAIR PROTEIN ALKB HOMOLOG 8"/>
    <property type="match status" value="1"/>
</dbReference>
<dbReference type="SUPFAM" id="SSF53335">
    <property type="entry name" value="S-adenosyl-L-methionine-dependent methyltransferases"/>
    <property type="match status" value="1"/>
</dbReference>
<evidence type="ECO:0000259" key="6">
    <source>
        <dbReference type="PROSITE" id="PS51471"/>
    </source>
</evidence>
<dbReference type="InterPro" id="IPR029063">
    <property type="entry name" value="SAM-dependent_MTases_sf"/>
</dbReference>
<keyword evidence="2" id="KW-0489">Methyltransferase</keyword>
<dbReference type="OrthoDB" id="271595at2759"/>
<dbReference type="GO" id="GO:0002098">
    <property type="term" value="P:tRNA wobble uridine modification"/>
    <property type="evidence" value="ECO:0007669"/>
    <property type="project" value="TreeGrafter"/>
</dbReference>
<keyword evidence="4" id="KW-0862">Zinc</keyword>
<dbReference type="Gene3D" id="2.60.120.590">
    <property type="entry name" value="Alpha-ketoglutarate-dependent dioxygenase AlkB-like"/>
    <property type="match status" value="1"/>
</dbReference>
<dbReference type="GO" id="GO:0000049">
    <property type="term" value="F:tRNA binding"/>
    <property type="evidence" value="ECO:0007669"/>
    <property type="project" value="TreeGrafter"/>
</dbReference>
<sequence length="414" mass="46871">MKILLVLQIVENFISDKEEKILANLIDWDRKPESKPEGSILKQRDVRHFGYEFDYSSNLVHKISSLNHSIPPELNDICERILKNKIMKEMPDQITVNRYIPGQGIPPHIDTHSAFTDDILSLSILGNILMDFRSDDDYENSVNNFKIKENHFLVYLPARSLCIMTDQSSLSGDVLRLLPVLIETWTSNGEAAHILQPFAASLGHDVGNLSMSIGRPSDVALLGKLDIIPGESGKNLILKQRTERISFTFRKIRSGSCNCLYPLKCDSQNYGKISIGCVKEETSNGCNHYKKNSVSFERDHVLNVYEEIADHFDQTRHKPWPNVLKFVESLEMGSLLLDVGCGNGKYMNENKNIFSVTSSFLYINVLTTVKICFKYVGKKFLKSLSPIVCSLPFRNNVFDAVICIAVIHHLSSQK</sequence>
<evidence type="ECO:0000313" key="8">
    <source>
        <dbReference type="Proteomes" id="UP000326759"/>
    </source>
</evidence>
<keyword evidence="5" id="KW-0694">RNA-binding</keyword>
<name>A0A5N5TJY6_9CRUS</name>
<dbReference type="PANTHER" id="PTHR13069:SF21">
    <property type="entry name" value="ALKYLATED DNA REPAIR PROTEIN ALKB HOMOLOG 8"/>
    <property type="match status" value="1"/>
</dbReference>
<keyword evidence="8" id="KW-1185">Reference proteome</keyword>
<dbReference type="PROSITE" id="PS51471">
    <property type="entry name" value="FE2OG_OXY"/>
    <property type="match status" value="1"/>
</dbReference>
<organism evidence="7 8">
    <name type="scientific">Armadillidium nasatum</name>
    <dbReference type="NCBI Taxonomy" id="96803"/>
    <lineage>
        <taxon>Eukaryota</taxon>
        <taxon>Metazoa</taxon>
        <taxon>Ecdysozoa</taxon>
        <taxon>Arthropoda</taxon>
        <taxon>Crustacea</taxon>
        <taxon>Multicrustacea</taxon>
        <taxon>Malacostraca</taxon>
        <taxon>Eumalacostraca</taxon>
        <taxon>Peracarida</taxon>
        <taxon>Isopoda</taxon>
        <taxon>Oniscidea</taxon>
        <taxon>Crinocheta</taxon>
        <taxon>Armadillidiidae</taxon>
        <taxon>Armadillidium</taxon>
    </lineage>
</organism>
<dbReference type="Pfam" id="PF13532">
    <property type="entry name" value="2OG-FeII_Oxy_2"/>
    <property type="match status" value="1"/>
</dbReference>
<comment type="caution">
    <text evidence="7">The sequence shown here is derived from an EMBL/GenBank/DDBJ whole genome shotgun (WGS) entry which is preliminary data.</text>
</comment>